<protein>
    <submittedName>
        <fullName evidence="2">Putative zinc finger protein</fullName>
    </submittedName>
</protein>
<sequence length="67" mass="7845">MLNCKDVTRLYSESQERKLTLQERMSLKMHVMMCSGCRNFGKQMVTLRQATRAYAKGADERVDKKDK</sequence>
<dbReference type="Pfam" id="PF13490">
    <property type="entry name" value="zf-HC2"/>
    <property type="match status" value="1"/>
</dbReference>
<reference evidence="2 3" key="1">
    <citation type="submission" date="2019-03" db="EMBL/GenBank/DDBJ databases">
        <title>Genomic Encyclopedia of Type Strains, Phase IV (KMG-IV): sequencing the most valuable type-strain genomes for metagenomic binning, comparative biology and taxonomic classification.</title>
        <authorList>
            <person name="Goeker M."/>
        </authorList>
    </citation>
    <scope>NUCLEOTIDE SEQUENCE [LARGE SCALE GENOMIC DNA]</scope>
    <source>
        <strain evidence="2 3">DSM 18555</strain>
    </source>
</reference>
<comment type="caution">
    <text evidence="2">The sequence shown here is derived from an EMBL/GenBank/DDBJ whole genome shotgun (WGS) entry which is preliminary data.</text>
</comment>
<evidence type="ECO:0000259" key="1">
    <source>
        <dbReference type="Pfam" id="PF13490"/>
    </source>
</evidence>
<evidence type="ECO:0000313" key="3">
    <source>
        <dbReference type="Proteomes" id="UP000294737"/>
    </source>
</evidence>
<feature type="domain" description="Putative zinc-finger" evidence="1">
    <location>
        <begin position="4"/>
        <end position="38"/>
    </location>
</feature>
<accession>A0A4R6FZM4</accession>
<dbReference type="OrthoDB" id="8374021at2"/>
<dbReference type="AlphaFoldDB" id="A0A4R6FZM4"/>
<keyword evidence="3" id="KW-1185">Reference proteome</keyword>
<dbReference type="RefSeq" id="WP_112992665.1">
    <property type="nucleotide sequence ID" value="NZ_PTLZ01000003.1"/>
</dbReference>
<evidence type="ECO:0000313" key="2">
    <source>
        <dbReference type="EMBL" id="TDN87469.1"/>
    </source>
</evidence>
<proteinExistence type="predicted"/>
<dbReference type="EMBL" id="SNWF01000010">
    <property type="protein sequence ID" value="TDN87469.1"/>
    <property type="molecule type" value="Genomic_DNA"/>
</dbReference>
<dbReference type="Proteomes" id="UP000294737">
    <property type="component" value="Unassembled WGS sequence"/>
</dbReference>
<gene>
    <name evidence="2" type="ORF">EV677_2990</name>
</gene>
<organism evidence="2 3">
    <name type="scientific">Herminiimonas fonticola</name>
    <dbReference type="NCBI Taxonomy" id="303380"/>
    <lineage>
        <taxon>Bacteria</taxon>
        <taxon>Pseudomonadati</taxon>
        <taxon>Pseudomonadota</taxon>
        <taxon>Betaproteobacteria</taxon>
        <taxon>Burkholderiales</taxon>
        <taxon>Oxalobacteraceae</taxon>
        <taxon>Herminiimonas</taxon>
    </lineage>
</organism>
<name>A0A4R6FZM4_9BURK</name>
<dbReference type="InterPro" id="IPR027383">
    <property type="entry name" value="Znf_put"/>
</dbReference>